<keyword evidence="1" id="KW-0175">Coiled coil</keyword>
<accession>A0ABV3X7N0</accession>
<reference evidence="2 3" key="1">
    <citation type="submission" date="2023-04" db="EMBL/GenBank/DDBJ databases">
        <title>Genome Sequence of Selenomonas sputigena ATCC 33150.</title>
        <authorList>
            <person name="Miller D.P."/>
            <person name="Anvari S."/>
            <person name="Polson S.W."/>
            <person name="Macdonald M."/>
            <person name="Mcdowell J.V."/>
        </authorList>
    </citation>
    <scope>NUCLEOTIDE SEQUENCE [LARGE SCALE GENOMIC DNA]</scope>
    <source>
        <strain evidence="2 3">ATCC 33150</strain>
    </source>
</reference>
<evidence type="ECO:0000256" key="1">
    <source>
        <dbReference type="SAM" id="Coils"/>
    </source>
</evidence>
<keyword evidence="3" id="KW-1185">Reference proteome</keyword>
<evidence type="ECO:0000313" key="3">
    <source>
        <dbReference type="Proteomes" id="UP001559623"/>
    </source>
</evidence>
<dbReference type="EMBL" id="JARVLH010000008">
    <property type="protein sequence ID" value="MEX5286207.1"/>
    <property type="molecule type" value="Genomic_DNA"/>
</dbReference>
<dbReference type="Proteomes" id="UP001559623">
    <property type="component" value="Unassembled WGS sequence"/>
</dbReference>
<comment type="caution">
    <text evidence="2">The sequence shown here is derived from an EMBL/GenBank/DDBJ whole genome shotgun (WGS) entry which is preliminary data.</text>
</comment>
<dbReference type="RefSeq" id="WP_368847924.1">
    <property type="nucleotide sequence ID" value="NZ_CP194411.1"/>
</dbReference>
<feature type="coiled-coil region" evidence="1">
    <location>
        <begin position="10"/>
        <end position="40"/>
    </location>
</feature>
<name>A0ABV3X7N0_9FIRM</name>
<gene>
    <name evidence="2" type="ORF">QCO44_11360</name>
</gene>
<proteinExistence type="predicted"/>
<organism evidence="2 3">
    <name type="scientific">Selenomonas sputigena</name>
    <dbReference type="NCBI Taxonomy" id="69823"/>
    <lineage>
        <taxon>Bacteria</taxon>
        <taxon>Bacillati</taxon>
        <taxon>Bacillota</taxon>
        <taxon>Negativicutes</taxon>
        <taxon>Selenomonadales</taxon>
        <taxon>Selenomonadaceae</taxon>
        <taxon>Selenomonas</taxon>
    </lineage>
</organism>
<sequence>MRSVVLSAKIISLKKRLEGYEKILQEAKENRELIGILEEEFTTAQHSFADFMNNINTRMQSTIKKDTRTLIEEIFDNLEFTPLAIAEILDEKTFDKRVYKLLKTINNGDPLSNGIRKQPFNEWKIEKLFEYRYSKTGRMYMQERGDGKKNLVYCLDYNHKKHYG</sequence>
<evidence type="ECO:0000313" key="2">
    <source>
        <dbReference type="EMBL" id="MEX5286207.1"/>
    </source>
</evidence>
<protein>
    <submittedName>
        <fullName evidence="2">Uncharacterized protein</fullName>
    </submittedName>
</protein>